<evidence type="ECO:0000256" key="7">
    <source>
        <dbReference type="ARBA" id="ARBA00022737"/>
    </source>
</evidence>
<dbReference type="InterPro" id="IPR043593">
    <property type="entry name" value="ASAP"/>
</dbReference>
<evidence type="ECO:0000259" key="22">
    <source>
        <dbReference type="PROSITE" id="PS50115"/>
    </source>
</evidence>
<evidence type="ECO:0000256" key="13">
    <source>
        <dbReference type="ARBA" id="ARBA00054302"/>
    </source>
</evidence>
<dbReference type="FunFam" id="2.30.30.40:FF:000012">
    <property type="entry name" value="Arf-GAP with SH3 domain, ANK repeat and PH domain-containing protein 2"/>
    <property type="match status" value="1"/>
</dbReference>
<comment type="caution">
    <text evidence="23">The sequence shown here is derived from an EMBL/GenBank/DDBJ whole genome shotgun (WGS) entry which is preliminary data.</text>
</comment>
<protein>
    <recommendedName>
        <fullName evidence="14">Arf-GAP with SH3 domain, ANK repeat and PH domain-containing protein 3</fullName>
    </recommendedName>
    <alternativeName>
        <fullName evidence="15">Development and differentiation-enhancing factor-like 1</fullName>
    </alternativeName>
</protein>
<accession>A0AAN7MPU9</accession>
<dbReference type="Gene3D" id="2.30.29.30">
    <property type="entry name" value="Pleckstrin-homology domain (PH domain)/Phosphotyrosine-binding domain (PTB)"/>
    <property type="match status" value="2"/>
</dbReference>
<feature type="compositionally biased region" description="Basic and acidic residues" evidence="19">
    <location>
        <begin position="950"/>
        <end position="964"/>
    </location>
</feature>
<feature type="region of interest" description="Disordered" evidence="19">
    <location>
        <begin position="866"/>
        <end position="1051"/>
    </location>
</feature>
<dbReference type="PROSITE" id="PS50002">
    <property type="entry name" value="SH3"/>
    <property type="match status" value="1"/>
</dbReference>
<dbReference type="InterPro" id="IPR028775">
    <property type="entry name" value="BAR_ASAP3"/>
</dbReference>
<dbReference type="SUPFAM" id="SSF48403">
    <property type="entry name" value="Ankyrin repeat"/>
    <property type="match status" value="1"/>
</dbReference>
<dbReference type="SMART" id="SM00248">
    <property type="entry name" value="ANK"/>
    <property type="match status" value="2"/>
</dbReference>
<proteinExistence type="predicted"/>
<dbReference type="GO" id="GO:0016477">
    <property type="term" value="P:cell migration"/>
    <property type="evidence" value="ECO:0007669"/>
    <property type="project" value="InterPro"/>
</dbReference>
<dbReference type="PROSITE" id="PS50115">
    <property type="entry name" value="ARFGAP"/>
    <property type="match status" value="1"/>
</dbReference>
<feature type="domain" description="PH" evidence="21">
    <location>
        <begin position="306"/>
        <end position="485"/>
    </location>
</feature>
<dbReference type="InterPro" id="IPR027267">
    <property type="entry name" value="AH/BAR_dom_sf"/>
</dbReference>
<feature type="compositionally biased region" description="Polar residues" evidence="19">
    <location>
        <begin position="287"/>
        <end position="303"/>
    </location>
</feature>
<dbReference type="Pfam" id="PF07653">
    <property type="entry name" value="SH3_2"/>
    <property type="match status" value="1"/>
</dbReference>
<dbReference type="InterPro" id="IPR004148">
    <property type="entry name" value="BAR_dom"/>
</dbReference>
<keyword evidence="6" id="KW-0479">Metal-binding</keyword>
<feature type="region of interest" description="Disordered" evidence="19">
    <location>
        <begin position="283"/>
        <end position="303"/>
    </location>
</feature>
<keyword evidence="12" id="KW-0472">Membrane</keyword>
<dbReference type="Gene3D" id="1.25.40.20">
    <property type="entry name" value="Ankyrin repeat-containing domain"/>
    <property type="match status" value="1"/>
</dbReference>
<feature type="domain" description="SH3" evidence="20">
    <location>
        <begin position="1048"/>
        <end position="1110"/>
    </location>
</feature>
<dbReference type="PROSITE" id="PS50088">
    <property type="entry name" value="ANK_REPEAT"/>
    <property type="match status" value="1"/>
</dbReference>
<dbReference type="GO" id="GO:0005737">
    <property type="term" value="C:cytoplasm"/>
    <property type="evidence" value="ECO:0007669"/>
    <property type="project" value="UniProtKB-SubCell"/>
</dbReference>
<dbReference type="InterPro" id="IPR001849">
    <property type="entry name" value="PH_domain"/>
</dbReference>
<evidence type="ECO:0000256" key="12">
    <source>
        <dbReference type="ARBA" id="ARBA00023136"/>
    </source>
</evidence>
<keyword evidence="7" id="KW-0677">Repeat</keyword>
<keyword evidence="8 18" id="KW-0863">Zinc-finger</keyword>
<dbReference type="PRINTS" id="PR00405">
    <property type="entry name" value="REVINTRACTNG"/>
</dbReference>
<evidence type="ECO:0000256" key="17">
    <source>
        <dbReference type="PROSITE-ProRule" id="PRU00192"/>
    </source>
</evidence>
<keyword evidence="4" id="KW-0343">GTPase activation</keyword>
<evidence type="ECO:0000256" key="2">
    <source>
        <dbReference type="ARBA" id="ARBA00004496"/>
    </source>
</evidence>
<dbReference type="Gene3D" id="1.25.40.950">
    <property type="match status" value="1"/>
</dbReference>
<keyword evidence="9" id="KW-0862">Zinc</keyword>
<dbReference type="InterPro" id="IPR036770">
    <property type="entry name" value="Ankyrin_rpt-contain_sf"/>
</dbReference>
<keyword evidence="24" id="KW-1185">Reference proteome</keyword>
<organism evidence="23 24">
    <name type="scientific">Mycteria americana</name>
    <name type="common">Wood stork</name>
    <dbReference type="NCBI Taxonomy" id="33587"/>
    <lineage>
        <taxon>Eukaryota</taxon>
        <taxon>Metazoa</taxon>
        <taxon>Chordata</taxon>
        <taxon>Craniata</taxon>
        <taxon>Vertebrata</taxon>
        <taxon>Euteleostomi</taxon>
        <taxon>Archelosauria</taxon>
        <taxon>Archosauria</taxon>
        <taxon>Dinosauria</taxon>
        <taxon>Saurischia</taxon>
        <taxon>Theropoda</taxon>
        <taxon>Coelurosauria</taxon>
        <taxon>Aves</taxon>
        <taxon>Neognathae</taxon>
        <taxon>Neoaves</taxon>
        <taxon>Aequornithes</taxon>
        <taxon>Ciconiiformes</taxon>
        <taxon>Ciconiidae</taxon>
        <taxon>Mycteria</taxon>
    </lineage>
</organism>
<dbReference type="Pfam" id="PF12796">
    <property type="entry name" value="Ank_2"/>
    <property type="match status" value="1"/>
</dbReference>
<evidence type="ECO:0000256" key="11">
    <source>
        <dbReference type="ARBA" id="ARBA00023054"/>
    </source>
</evidence>
<evidence type="ECO:0000256" key="16">
    <source>
        <dbReference type="PROSITE-ProRule" id="PRU00023"/>
    </source>
</evidence>
<dbReference type="SUPFAM" id="SSF57863">
    <property type="entry name" value="ArfGap/RecO-like zinc finger"/>
    <property type="match status" value="1"/>
</dbReference>
<keyword evidence="3 17" id="KW-0728">SH3 domain</keyword>
<feature type="repeat" description="ANK" evidence="16">
    <location>
        <begin position="676"/>
        <end position="711"/>
    </location>
</feature>
<feature type="compositionally biased region" description="Pro residues" evidence="19">
    <location>
        <begin position="975"/>
        <end position="992"/>
    </location>
</feature>
<dbReference type="InterPro" id="IPR001452">
    <property type="entry name" value="SH3_domain"/>
</dbReference>
<comment type="function">
    <text evidence="13">Promotes cell proliferation.</text>
</comment>
<evidence type="ECO:0000256" key="9">
    <source>
        <dbReference type="ARBA" id="ARBA00022833"/>
    </source>
</evidence>
<keyword evidence="10 16" id="KW-0040">ANK repeat</keyword>
<dbReference type="SUPFAM" id="SSF50044">
    <property type="entry name" value="SH3-domain"/>
    <property type="match status" value="1"/>
</dbReference>
<reference evidence="23 24" key="1">
    <citation type="journal article" date="2023" name="J. Hered.">
        <title>Chromosome-level genome of the wood stork (Mycteria americana) provides insight into avian chromosome evolution.</title>
        <authorList>
            <person name="Flamio R. Jr."/>
            <person name="Ramstad K.M."/>
        </authorList>
    </citation>
    <scope>NUCLEOTIDE SEQUENCE [LARGE SCALE GENOMIC DNA]</scope>
    <source>
        <strain evidence="23">JAX WOST 10</strain>
    </source>
</reference>
<dbReference type="PANTHER" id="PTHR45854">
    <property type="entry name" value="ASAP FAMILY MEMBER"/>
    <property type="match status" value="1"/>
</dbReference>
<dbReference type="GO" id="GO:0005096">
    <property type="term" value="F:GTPase activator activity"/>
    <property type="evidence" value="ECO:0007669"/>
    <property type="project" value="UniProtKB-KW"/>
</dbReference>
<keyword evidence="5" id="KW-0963">Cytoplasm</keyword>
<dbReference type="InterPro" id="IPR037278">
    <property type="entry name" value="ARFGAP/RecO"/>
</dbReference>
<dbReference type="EMBL" id="JAUNZN010000023">
    <property type="protein sequence ID" value="KAK4808811.1"/>
    <property type="molecule type" value="Genomic_DNA"/>
</dbReference>
<name>A0AAN7MPU9_MYCAM</name>
<dbReference type="Gene3D" id="2.30.30.40">
    <property type="entry name" value="SH3 Domains"/>
    <property type="match status" value="1"/>
</dbReference>
<evidence type="ECO:0000256" key="3">
    <source>
        <dbReference type="ARBA" id="ARBA00022443"/>
    </source>
</evidence>
<dbReference type="InterPro" id="IPR036028">
    <property type="entry name" value="SH3-like_dom_sf"/>
</dbReference>
<evidence type="ECO:0000256" key="8">
    <source>
        <dbReference type="ARBA" id="ARBA00022771"/>
    </source>
</evidence>
<dbReference type="PROSITE" id="PS50003">
    <property type="entry name" value="PH_DOMAIN"/>
    <property type="match status" value="1"/>
</dbReference>
<evidence type="ECO:0000256" key="10">
    <source>
        <dbReference type="ARBA" id="ARBA00023043"/>
    </source>
</evidence>
<evidence type="ECO:0000256" key="18">
    <source>
        <dbReference type="PROSITE-ProRule" id="PRU00288"/>
    </source>
</evidence>
<dbReference type="FunFam" id="1.10.220.150:FF:000002">
    <property type="entry name" value="arf-GAP with SH3 domain, ANK repeat and PH domain-containing protein 1"/>
    <property type="match status" value="1"/>
</dbReference>
<feature type="region of interest" description="Disordered" evidence="19">
    <location>
        <begin position="805"/>
        <end position="841"/>
    </location>
</feature>
<sequence>MPEQLSVAEFLAVTGEDLSSPAAAAFASKMQKCRGAVGALEESLDGDQAVLQRIRKYVKAIHVSGLTHVENEEQYSEALENFGNNHLSQNNHELSTGFLNLAVFTREVTALFKNLVQNLNNIVSFPLDSLLKGQLKDGRLDAKKQIEKAWKDYETKVGKMEKEKERARLAGVIQAEPSAAEVAEDMQKERRLFQLHMCEYLLKASESQMKQGPDFLQSLIKFFHAQHNFFQDGWKAAQNLYPFIEKLAVSLHALHQAQEEEVKQLMQTRDSLRSILQLESKEENLSRKNSGSGYSIHQHQGNKQYGTEKSGFLYKKSDGIRKVWQKRKCGVKYGCLTISHSTINRPPVKLNLLTCQVRPHAEEKKCFDLVTRECPERDAVAGVGVLEPEAAELRTGTPFLEETIPSRFSQQPAGPPPALPRHLGTLCPFNLALGVSRAAFTEEGPTSPRRSSKLKTKRDNRTYHFQAEDEQECVVWVSVLQNSKDEALSNAFKGEPNGSGAAAGGGPDGGVQELTKLVISEVKNMPGNKQCCDCGAPDPTWLSTNLGILTCIECSGIHRELGVHYSRIQSLTLDVLSTSELLLAVSVGNTRFNEIMEATLPTQDCPKPSAGSDMAARKEYIVAKYMERRYVQKSGRDDPHRLWEAIRARDLLALLQAFAEGHDLAKPLASPEGQDLGELALHMAVRHADRSSLPLVDFIIQNGGTLDRVTQDGNTALHYGALYNQPNCLKLLLKGKATFATVGAEQQGCNLDPAPFVPRAVNAAGETALDVARRLKHVECEELLEQAQAGKLSLQIHVDYDWEPPQEFPYDSEDELEEKVSPLQRSFKGTSPLAASPPPACPQTRWSCMGMDITNKTYESILVPSRPAPRRAHSEEIPPPLPLKNPTRGGCRPKPGHSPTERPELPRQASEPHFPGPAEALAPRSLPSAGSAGALDGTASPPAPGTRSPTESRRVAYWETRSETESSSTRRGPELSPPPGQPPPGSTAPDIPPVKFGSESTRSYRRISGMVGKAGSAVSPQSPSGPEDPALSKVPPVPMPRRFAPAKGRQKRVKAVADCKGDKARELTFSKGEVIVVTREEDEQSWVGFIEGDGSRTGVFPASFVHLLQD</sequence>
<dbReference type="InterPro" id="IPR011993">
    <property type="entry name" value="PH-like_dom_sf"/>
</dbReference>
<dbReference type="FunFam" id="1.25.40.20:FF:000006">
    <property type="entry name" value="Arf-GAP with SH3 domain, ANK repeat and PH domain-containing protein 2"/>
    <property type="match status" value="1"/>
</dbReference>
<feature type="domain" description="Arf-GAP" evidence="22">
    <location>
        <begin position="516"/>
        <end position="638"/>
    </location>
</feature>
<dbReference type="InterPro" id="IPR038508">
    <property type="entry name" value="ArfGAP_dom_sf"/>
</dbReference>
<dbReference type="SUPFAM" id="SSF103657">
    <property type="entry name" value="BAR/IMD domain-like"/>
    <property type="match status" value="1"/>
</dbReference>
<dbReference type="Gene3D" id="1.10.220.150">
    <property type="entry name" value="Arf GTPase activating protein"/>
    <property type="match status" value="1"/>
</dbReference>
<dbReference type="GO" id="GO:0005925">
    <property type="term" value="C:focal adhesion"/>
    <property type="evidence" value="ECO:0007669"/>
    <property type="project" value="InterPro"/>
</dbReference>
<evidence type="ECO:0000259" key="20">
    <source>
        <dbReference type="PROSITE" id="PS50002"/>
    </source>
</evidence>
<feature type="region of interest" description="Disordered" evidence="19">
    <location>
        <begin position="489"/>
        <end position="509"/>
    </location>
</feature>
<dbReference type="GO" id="GO:0051492">
    <property type="term" value="P:regulation of stress fiber assembly"/>
    <property type="evidence" value="ECO:0007669"/>
    <property type="project" value="TreeGrafter"/>
</dbReference>
<evidence type="ECO:0000256" key="4">
    <source>
        <dbReference type="ARBA" id="ARBA00022468"/>
    </source>
</evidence>
<evidence type="ECO:0000256" key="1">
    <source>
        <dbReference type="ARBA" id="ARBA00004370"/>
    </source>
</evidence>
<evidence type="ECO:0000313" key="23">
    <source>
        <dbReference type="EMBL" id="KAK4808811.1"/>
    </source>
</evidence>
<dbReference type="GO" id="GO:0016020">
    <property type="term" value="C:membrane"/>
    <property type="evidence" value="ECO:0007669"/>
    <property type="project" value="UniProtKB-SubCell"/>
</dbReference>
<dbReference type="CDD" id="cd17900">
    <property type="entry name" value="ArfGap_ASAP3"/>
    <property type="match status" value="1"/>
</dbReference>
<evidence type="ECO:0000256" key="14">
    <source>
        <dbReference type="ARBA" id="ARBA00072373"/>
    </source>
</evidence>
<dbReference type="SMART" id="SM00105">
    <property type="entry name" value="ArfGap"/>
    <property type="match status" value="1"/>
</dbReference>
<dbReference type="Proteomes" id="UP001333110">
    <property type="component" value="Unassembled WGS sequence"/>
</dbReference>
<evidence type="ECO:0000256" key="6">
    <source>
        <dbReference type="ARBA" id="ARBA00022723"/>
    </source>
</evidence>
<evidence type="ECO:0000259" key="21">
    <source>
        <dbReference type="PROSITE" id="PS50003"/>
    </source>
</evidence>
<dbReference type="InterPro" id="IPR002110">
    <property type="entry name" value="Ankyrin_rpt"/>
</dbReference>
<dbReference type="InterPro" id="IPR001164">
    <property type="entry name" value="ArfGAP_dom"/>
</dbReference>
<evidence type="ECO:0000256" key="15">
    <source>
        <dbReference type="ARBA" id="ARBA00075651"/>
    </source>
</evidence>
<dbReference type="PANTHER" id="PTHR45854:SF1">
    <property type="entry name" value="ARF-GAP WITH SH3 DOMAIN, ANK REPEAT AND PH DOMAIN-CONTAINING PROTEIN 3"/>
    <property type="match status" value="1"/>
</dbReference>
<keyword evidence="11" id="KW-0175">Coiled coil</keyword>
<dbReference type="CDD" id="cd07640">
    <property type="entry name" value="BAR_ASAP3"/>
    <property type="match status" value="1"/>
</dbReference>
<dbReference type="Gene3D" id="1.20.1270.60">
    <property type="entry name" value="Arfaptin homology (AH) domain/BAR domain"/>
    <property type="match status" value="1"/>
</dbReference>
<evidence type="ECO:0000313" key="24">
    <source>
        <dbReference type="Proteomes" id="UP001333110"/>
    </source>
</evidence>
<dbReference type="SMART" id="SM00326">
    <property type="entry name" value="SH3"/>
    <property type="match status" value="1"/>
</dbReference>
<dbReference type="Pfam" id="PF01412">
    <property type="entry name" value="ArfGap"/>
    <property type="match status" value="1"/>
</dbReference>
<dbReference type="InterPro" id="IPR047006">
    <property type="entry name" value="ASAP3_ArfGap"/>
</dbReference>
<dbReference type="Pfam" id="PF16746">
    <property type="entry name" value="BAR_3"/>
    <property type="match status" value="1"/>
</dbReference>
<evidence type="ECO:0000256" key="5">
    <source>
        <dbReference type="ARBA" id="ARBA00022490"/>
    </source>
</evidence>
<comment type="subcellular location">
    <subcellularLocation>
        <location evidence="2">Cytoplasm</location>
    </subcellularLocation>
    <subcellularLocation>
        <location evidence="1">Membrane</location>
    </subcellularLocation>
</comment>
<dbReference type="GO" id="GO:0008270">
    <property type="term" value="F:zinc ion binding"/>
    <property type="evidence" value="ECO:0007669"/>
    <property type="project" value="UniProtKB-KW"/>
</dbReference>
<dbReference type="SUPFAM" id="SSF50729">
    <property type="entry name" value="PH domain-like"/>
    <property type="match status" value="1"/>
</dbReference>
<dbReference type="AlphaFoldDB" id="A0AAN7MPU9"/>
<dbReference type="FunFam" id="1.20.1270.60:FF:000036">
    <property type="entry name" value="Arf-GAP with SH3 domain, ANK repeat and PH domain-containing protein 3"/>
    <property type="match status" value="1"/>
</dbReference>
<evidence type="ECO:0000256" key="19">
    <source>
        <dbReference type="SAM" id="MobiDB-lite"/>
    </source>
</evidence>
<dbReference type="GO" id="GO:0001726">
    <property type="term" value="C:ruffle"/>
    <property type="evidence" value="ECO:0007669"/>
    <property type="project" value="TreeGrafter"/>
</dbReference>
<dbReference type="SMART" id="SM00233">
    <property type="entry name" value="PH"/>
    <property type="match status" value="1"/>
</dbReference>
<gene>
    <name evidence="23" type="ORF">QYF61_001319</name>
</gene>